<evidence type="ECO:0000256" key="3">
    <source>
        <dbReference type="ARBA" id="ARBA00022723"/>
    </source>
</evidence>
<feature type="region of interest" description="Disordered" evidence="12">
    <location>
        <begin position="568"/>
        <end position="643"/>
    </location>
</feature>
<keyword evidence="9" id="KW-0539">Nucleus</keyword>
<feature type="compositionally biased region" description="Polar residues" evidence="12">
    <location>
        <begin position="575"/>
        <end position="612"/>
    </location>
</feature>
<keyword evidence="14" id="KW-1185">Reference proteome</keyword>
<dbReference type="InterPro" id="IPR013137">
    <property type="entry name" value="Znf_TFIIB"/>
</dbReference>
<dbReference type="GeneID" id="100375384"/>
<protein>
    <recommendedName>
        <fullName evidence="10">B-related factor 1</fullName>
    </recommendedName>
</protein>
<keyword evidence="6" id="KW-0805">Transcription regulation</keyword>
<dbReference type="InterPro" id="IPR013150">
    <property type="entry name" value="TFIIB_cyclin"/>
</dbReference>
<dbReference type="Gene3D" id="2.20.25.10">
    <property type="match status" value="1"/>
</dbReference>
<dbReference type="RefSeq" id="XP_006820568.1">
    <property type="nucleotide sequence ID" value="XM_006820505.1"/>
</dbReference>
<keyword evidence="3" id="KW-0479">Metal-binding</keyword>
<sequence>MSKRVCPNCGGSDIDVDQARGNAVCVACGSVLEDNIIVSEVNFAENSLGGTSVIGQYVSAEGGKSHSLGSSFHHGFGKESRAVTLLNGKRKIQSLGAQLKLNQHCIDTAYNFFKMAVSKRLTRGRKTSHVVSACLYLVCRTEGTPHMLLDFSDILQVNVYVLGKTYLKLSTELHINVPAIDPCLYIPRFAHKLEFGDKTHDVSMTALRLVSRMKRDWMHTGRRPSGLCGAALLVSARLHDFNRTQKEIIRVVKVCDATLRKRLTEFEETPSSRLTIDEFQKIDLEEEQDPPAFTNARRKAKKAQFGEACKLPELEGEISCVQEEIEKALHKKHSKNPNLCEGSLSQSDDSQDVQETSQFVEEEILQQVEEETEILQDAKEEAVAESAVMQEPVKDCHVDDDVDDDVGIDNHCTNRNNEELDTLLLSEASWEGAYSGPRPSAVSLGLTQTIEECMQVPEEESVPEDDGELDLTGIDDSELEKFILSDNEVELKTEIWMKENAEYLKQQKEKEEKEQRDRELGISKPESKKKRKYKKRVPFQANTAGEAIEKMLQEKKISSKINYDVLRDLNRESDCQGSSKSPPKQESIPESTMLSPSPSPIATTKSRMSSGTMKRIQPNVNKRKTDQSQVTSSKMARLETNFPESLKNEDAVVVESGPVTFDNSHLEDEDADYYEEEEGEPVSALQLMGHSGLDSYHDYDMDDME</sequence>
<evidence type="ECO:0000256" key="8">
    <source>
        <dbReference type="ARBA" id="ARBA00023163"/>
    </source>
</evidence>
<accession>A0ABM0MKM7</accession>
<dbReference type="PANTHER" id="PTHR11618">
    <property type="entry name" value="TRANSCRIPTION INITIATION FACTOR IIB-RELATED"/>
    <property type="match status" value="1"/>
</dbReference>
<keyword evidence="7" id="KW-0010">Activator</keyword>
<feature type="compositionally biased region" description="Basic residues" evidence="12">
    <location>
        <begin position="527"/>
        <end position="537"/>
    </location>
</feature>
<dbReference type="SMART" id="SM00385">
    <property type="entry name" value="CYCLIN"/>
    <property type="match status" value="2"/>
</dbReference>
<feature type="region of interest" description="Disordered" evidence="12">
    <location>
        <begin position="506"/>
        <end position="546"/>
    </location>
</feature>
<evidence type="ECO:0000256" key="6">
    <source>
        <dbReference type="ARBA" id="ARBA00023015"/>
    </source>
</evidence>
<evidence type="ECO:0000256" key="11">
    <source>
        <dbReference type="PROSITE-ProRule" id="PRU00469"/>
    </source>
</evidence>
<comment type="similarity">
    <text evidence="2">Belongs to the TFIIB family.</text>
</comment>
<evidence type="ECO:0000256" key="5">
    <source>
        <dbReference type="ARBA" id="ARBA00022833"/>
    </source>
</evidence>
<comment type="subcellular location">
    <subcellularLocation>
        <location evidence="1">Nucleus</location>
    </subcellularLocation>
</comment>
<dbReference type="SUPFAM" id="SSF47954">
    <property type="entry name" value="Cyclin-like"/>
    <property type="match status" value="2"/>
</dbReference>
<evidence type="ECO:0000259" key="13">
    <source>
        <dbReference type="PROSITE" id="PS51134"/>
    </source>
</evidence>
<evidence type="ECO:0000256" key="1">
    <source>
        <dbReference type="ARBA" id="ARBA00004123"/>
    </source>
</evidence>
<reference evidence="15" key="1">
    <citation type="submission" date="2025-08" db="UniProtKB">
        <authorList>
            <consortium name="RefSeq"/>
        </authorList>
    </citation>
    <scope>IDENTIFICATION</scope>
    <source>
        <tissue evidence="15">Testes</tissue>
    </source>
</reference>
<evidence type="ECO:0000313" key="14">
    <source>
        <dbReference type="Proteomes" id="UP000694865"/>
    </source>
</evidence>
<dbReference type="PROSITE" id="PS51134">
    <property type="entry name" value="ZF_TFIIB"/>
    <property type="match status" value="1"/>
</dbReference>
<evidence type="ECO:0000256" key="10">
    <source>
        <dbReference type="ARBA" id="ARBA00031009"/>
    </source>
</evidence>
<keyword evidence="4 11" id="KW-0863">Zinc-finger</keyword>
<evidence type="ECO:0000256" key="2">
    <source>
        <dbReference type="ARBA" id="ARBA00010857"/>
    </source>
</evidence>
<dbReference type="Proteomes" id="UP000694865">
    <property type="component" value="Unplaced"/>
</dbReference>
<keyword evidence="8" id="KW-0804">Transcription</keyword>
<dbReference type="Gene3D" id="1.10.472.10">
    <property type="entry name" value="Cyclin-like"/>
    <property type="match status" value="2"/>
</dbReference>
<keyword evidence="5" id="KW-0862">Zinc</keyword>
<dbReference type="Pfam" id="PF07741">
    <property type="entry name" value="BRF1"/>
    <property type="match status" value="1"/>
</dbReference>
<dbReference type="CDD" id="cd20553">
    <property type="entry name" value="CYCLIN_TFIIIB90_rpt1"/>
    <property type="match status" value="1"/>
</dbReference>
<name>A0ABM0MKM7_SACKO</name>
<dbReference type="Pfam" id="PF00382">
    <property type="entry name" value="TFIIB"/>
    <property type="match status" value="2"/>
</dbReference>
<dbReference type="Gene3D" id="1.20.5.650">
    <property type="entry name" value="Single helix bin"/>
    <property type="match status" value="1"/>
</dbReference>
<dbReference type="SUPFAM" id="SSF57783">
    <property type="entry name" value="Zinc beta-ribbon"/>
    <property type="match status" value="1"/>
</dbReference>
<evidence type="ECO:0000313" key="15">
    <source>
        <dbReference type="RefSeq" id="XP_006820568.1"/>
    </source>
</evidence>
<gene>
    <name evidence="15" type="primary">LOC100375384</name>
</gene>
<dbReference type="CDD" id="cd20554">
    <property type="entry name" value="CYCLIN_TFIIIB90_rpt2"/>
    <property type="match status" value="1"/>
</dbReference>
<evidence type="ECO:0000256" key="12">
    <source>
        <dbReference type="SAM" id="MobiDB-lite"/>
    </source>
</evidence>
<organism evidence="14 15">
    <name type="scientific">Saccoglossus kowalevskii</name>
    <name type="common">Acorn worm</name>
    <dbReference type="NCBI Taxonomy" id="10224"/>
    <lineage>
        <taxon>Eukaryota</taxon>
        <taxon>Metazoa</taxon>
        <taxon>Hemichordata</taxon>
        <taxon>Enteropneusta</taxon>
        <taxon>Harrimaniidae</taxon>
        <taxon>Saccoglossus</taxon>
    </lineage>
</organism>
<dbReference type="InterPro" id="IPR036915">
    <property type="entry name" value="Cyclin-like_sf"/>
</dbReference>
<evidence type="ECO:0000256" key="7">
    <source>
        <dbReference type="ARBA" id="ARBA00023159"/>
    </source>
</evidence>
<dbReference type="Pfam" id="PF08271">
    <property type="entry name" value="Zn_Ribbon_TF"/>
    <property type="match status" value="1"/>
</dbReference>
<dbReference type="PANTHER" id="PTHR11618:SF4">
    <property type="entry name" value="TRANSCRIPTION FACTOR IIIB 90 KDA SUBUNIT"/>
    <property type="match status" value="1"/>
</dbReference>
<dbReference type="InterPro" id="IPR011665">
    <property type="entry name" value="BRF1_TBP-bd_dom"/>
</dbReference>
<proteinExistence type="inferred from homology"/>
<feature type="compositionally biased region" description="Basic and acidic residues" evidence="12">
    <location>
        <begin position="506"/>
        <end position="521"/>
    </location>
</feature>
<dbReference type="InterPro" id="IPR013763">
    <property type="entry name" value="Cyclin-like_dom"/>
</dbReference>
<feature type="domain" description="TFIIB-type" evidence="13">
    <location>
        <begin position="2"/>
        <end position="33"/>
    </location>
</feature>
<dbReference type="PRINTS" id="PR00685">
    <property type="entry name" value="TIFACTORIIB"/>
</dbReference>
<evidence type="ECO:0000256" key="9">
    <source>
        <dbReference type="ARBA" id="ARBA00023242"/>
    </source>
</evidence>
<evidence type="ECO:0000256" key="4">
    <source>
        <dbReference type="ARBA" id="ARBA00022771"/>
    </source>
</evidence>
<dbReference type="InterPro" id="IPR000812">
    <property type="entry name" value="TFIIB"/>
</dbReference>